<evidence type="ECO:0000256" key="4">
    <source>
        <dbReference type="ARBA" id="ARBA00005995"/>
    </source>
</evidence>
<dbReference type="GO" id="GO:0005777">
    <property type="term" value="C:peroxisome"/>
    <property type="evidence" value="ECO:0007669"/>
    <property type="project" value="UniProtKB-SubCell"/>
</dbReference>
<evidence type="ECO:0000256" key="14">
    <source>
        <dbReference type="ARBA" id="ARBA00052731"/>
    </source>
</evidence>
<keyword evidence="9" id="KW-0007">Acetylation</keyword>
<comment type="catalytic activity">
    <reaction evidence="13">
        <text>N(1),N(12)-diacetylspermine + O2 + H2O = 3-acetamidopropanal + N(1)-acetylspermidine + H2O2</text>
        <dbReference type="Rhea" id="RHEA:25868"/>
        <dbReference type="ChEBI" id="CHEBI:15377"/>
        <dbReference type="ChEBI" id="CHEBI:15379"/>
        <dbReference type="ChEBI" id="CHEBI:16240"/>
        <dbReference type="ChEBI" id="CHEBI:30322"/>
        <dbReference type="ChEBI" id="CHEBI:58324"/>
        <dbReference type="ChEBI" id="CHEBI:58550"/>
        <dbReference type="EC" id="1.5.3.13"/>
    </reaction>
</comment>
<evidence type="ECO:0000256" key="15">
    <source>
        <dbReference type="ARBA" id="ARBA00060580"/>
    </source>
</evidence>
<evidence type="ECO:0000256" key="9">
    <source>
        <dbReference type="ARBA" id="ARBA00022990"/>
    </source>
</evidence>
<evidence type="ECO:0000313" key="22">
    <source>
        <dbReference type="Proteomes" id="UP000007635"/>
    </source>
</evidence>
<evidence type="ECO:0000256" key="7">
    <source>
        <dbReference type="ARBA" id="ARBA00022630"/>
    </source>
</evidence>
<evidence type="ECO:0000256" key="18">
    <source>
        <dbReference type="ARBA" id="ARBA00083091"/>
    </source>
</evidence>
<dbReference type="Bgee" id="ENSGACG00000017615">
    <property type="expression patterns" value="Expressed in mesonephros and 12 other cell types or tissues"/>
</dbReference>
<dbReference type="Ensembl" id="ENSGACT00000023334.2">
    <property type="protein sequence ID" value="ENSGACP00000023288.2"/>
    <property type="gene ID" value="ENSGACG00000017615.2"/>
</dbReference>
<dbReference type="GO" id="GO:0046208">
    <property type="term" value="P:spermine catabolic process"/>
    <property type="evidence" value="ECO:0007669"/>
    <property type="project" value="TreeGrafter"/>
</dbReference>
<evidence type="ECO:0000313" key="21">
    <source>
        <dbReference type="Ensembl" id="ENSGACP00000023288.2"/>
    </source>
</evidence>
<evidence type="ECO:0000256" key="16">
    <source>
        <dbReference type="ARBA" id="ARBA00066690"/>
    </source>
</evidence>
<comment type="cofactor">
    <cofactor evidence="1">
        <name>FAD</name>
        <dbReference type="ChEBI" id="CHEBI:57692"/>
    </cofactor>
</comment>
<evidence type="ECO:0000256" key="8">
    <source>
        <dbReference type="ARBA" id="ARBA00022827"/>
    </source>
</evidence>
<evidence type="ECO:0000256" key="19">
    <source>
        <dbReference type="SAM" id="MobiDB-lite"/>
    </source>
</evidence>
<evidence type="ECO:0000256" key="17">
    <source>
        <dbReference type="ARBA" id="ARBA00073790"/>
    </source>
</evidence>
<reference evidence="21" key="2">
    <citation type="submission" date="2025-08" db="UniProtKB">
        <authorList>
            <consortium name="Ensembl"/>
        </authorList>
    </citation>
    <scope>IDENTIFICATION</scope>
</reference>
<comment type="similarity">
    <text evidence="4">Belongs to the flavin monoamine oxidase family.</text>
</comment>
<comment type="pathway">
    <text evidence="15">Amine and polyamine metabolism; spermine metabolism.</text>
</comment>
<comment type="subcellular location">
    <subcellularLocation>
        <location evidence="3">Cytoplasm</location>
    </subcellularLocation>
    <subcellularLocation>
        <location evidence="2">Peroxisome</location>
    </subcellularLocation>
</comment>
<feature type="region of interest" description="Disordered" evidence="19">
    <location>
        <begin position="252"/>
        <end position="284"/>
    </location>
</feature>
<evidence type="ECO:0000256" key="10">
    <source>
        <dbReference type="ARBA" id="ARBA00023002"/>
    </source>
</evidence>
<dbReference type="AlphaFoldDB" id="G3Q098"/>
<dbReference type="Gene3D" id="3.90.660.10">
    <property type="match status" value="1"/>
</dbReference>
<evidence type="ECO:0000256" key="6">
    <source>
        <dbReference type="ARBA" id="ARBA00022490"/>
    </source>
</evidence>
<keyword evidence="6" id="KW-0963">Cytoplasm</keyword>
<reference evidence="21" key="3">
    <citation type="submission" date="2025-09" db="UniProtKB">
        <authorList>
            <consortium name="Ensembl"/>
        </authorList>
    </citation>
    <scope>IDENTIFICATION</scope>
</reference>
<dbReference type="Proteomes" id="UP000007635">
    <property type="component" value="Chromosome IX"/>
</dbReference>
<feature type="domain" description="Amine oxidase" evidence="20">
    <location>
        <begin position="289"/>
        <end position="518"/>
    </location>
</feature>
<organism evidence="21 22">
    <name type="scientific">Gasterosteus aculeatus aculeatus</name>
    <name type="common">three-spined stickleback</name>
    <dbReference type="NCBI Taxonomy" id="481459"/>
    <lineage>
        <taxon>Eukaryota</taxon>
        <taxon>Metazoa</taxon>
        <taxon>Chordata</taxon>
        <taxon>Craniata</taxon>
        <taxon>Vertebrata</taxon>
        <taxon>Euteleostomi</taxon>
        <taxon>Actinopterygii</taxon>
        <taxon>Neopterygii</taxon>
        <taxon>Teleostei</taxon>
        <taxon>Neoteleostei</taxon>
        <taxon>Acanthomorphata</taxon>
        <taxon>Eupercaria</taxon>
        <taxon>Perciformes</taxon>
        <taxon>Cottioidei</taxon>
        <taxon>Gasterosteales</taxon>
        <taxon>Gasterosteidae</taxon>
        <taxon>Gasterosteus</taxon>
    </lineage>
</organism>
<proteinExistence type="inferred from homology"/>
<comment type="catalytic activity">
    <reaction evidence="12">
        <text>N(1)-acetylspermine + O2 + H2O = 3-acetamidopropanal + spermidine + H2O2</text>
        <dbReference type="Rhea" id="RHEA:25800"/>
        <dbReference type="ChEBI" id="CHEBI:15377"/>
        <dbReference type="ChEBI" id="CHEBI:15379"/>
        <dbReference type="ChEBI" id="CHEBI:16240"/>
        <dbReference type="ChEBI" id="CHEBI:30322"/>
        <dbReference type="ChEBI" id="CHEBI:57834"/>
        <dbReference type="ChEBI" id="CHEBI:58101"/>
        <dbReference type="EC" id="1.5.3.13"/>
    </reaction>
</comment>
<dbReference type="PANTHER" id="PTHR10742">
    <property type="entry name" value="FLAVIN MONOAMINE OXIDASE"/>
    <property type="match status" value="1"/>
</dbReference>
<dbReference type="FunFam" id="3.90.660.10:FF:000064">
    <property type="match status" value="1"/>
</dbReference>
<dbReference type="EC" id="1.5.3.13" evidence="16"/>
<evidence type="ECO:0000256" key="1">
    <source>
        <dbReference type="ARBA" id="ARBA00001974"/>
    </source>
</evidence>
<dbReference type="GeneTree" id="ENSGT00940000157511"/>
<name>G3Q098_GASAC</name>
<evidence type="ECO:0000256" key="12">
    <source>
        <dbReference type="ARBA" id="ARBA00050537"/>
    </source>
</evidence>
<reference evidence="21 22" key="1">
    <citation type="journal article" date="2021" name="G3 (Bethesda)">
        <title>Improved contiguity of the threespine stickleback genome using long-read sequencing.</title>
        <authorList>
            <person name="Nath S."/>
            <person name="Shaw D.E."/>
            <person name="White M.A."/>
        </authorList>
    </citation>
    <scope>NUCLEOTIDE SEQUENCE [LARGE SCALE GENOMIC DNA]</scope>
    <source>
        <strain evidence="21 22">Lake Benthic</strain>
    </source>
</reference>
<comment type="subunit">
    <text evidence="5">Monomer.</text>
</comment>
<dbReference type="PRINTS" id="PR00419">
    <property type="entry name" value="ADXRDTASE"/>
</dbReference>
<keyword evidence="11" id="KW-0576">Peroxisome</keyword>
<dbReference type="SUPFAM" id="SSF51905">
    <property type="entry name" value="FAD/NAD(P)-binding domain"/>
    <property type="match status" value="1"/>
</dbReference>
<dbReference type="GO" id="GO:0052903">
    <property type="term" value="F:N(1)-acetylpolyamine oxidase (3-acetamidopropanal-forming) activity"/>
    <property type="evidence" value="ECO:0007669"/>
    <property type="project" value="UniProtKB-EC"/>
</dbReference>
<dbReference type="PANTHER" id="PTHR10742:SF393">
    <property type="entry name" value="SPERMINE OXIDASE"/>
    <property type="match status" value="1"/>
</dbReference>
<evidence type="ECO:0000256" key="11">
    <source>
        <dbReference type="ARBA" id="ARBA00023140"/>
    </source>
</evidence>
<evidence type="ECO:0000256" key="5">
    <source>
        <dbReference type="ARBA" id="ARBA00011245"/>
    </source>
</evidence>
<keyword evidence="8" id="KW-0274">FAD</keyword>
<keyword evidence="10" id="KW-0560">Oxidoreductase</keyword>
<sequence>MQSCEISSDSTDDPLSSGLRTHRQPRIVVIGAGLAGLAATKILLKNGFTDVTVLEASDHVGGRVQSVQLGNATLELGATWIHGANGNPVYHLAEDNGLLEHTTDGERSVGRISLYTKNGVAHYQTNVGKRIPKDLVEEFSDQYNEVYELTQEFFQNGKPVCAESQNSVGIFTRDVLRKKIMLDADDSEGTKKLKLSMLQQYLKVESCESSSPSMDEVSLSEFGEWTEIPSRTVCLSKPVRSIHWNYSAKHQEVIPNSGGSQRDDDDHNDNNHGRRPREDPAALGPPIYVECEDEEWIPADHVIVTASLGVLKQNHEAMFSPSLPEDKVFAIEKLGISTTDKIFLEFEEPFWSPECNSIQFVWEDEAQLEQLAYPEELWYKKICSFDVLYPPERYGHMLSGWICGQEALYMERCDDETVAETCTELLRRFTGNPDIPKPWRVLRSSWGSNPFIRGSYSFTRVGSSGADCERLATPLPYANSTKAPPLQVLFAGEATHRKYYSTTHGALLSGQREATRLIEMYQDLHRAETTKPKM</sequence>
<protein>
    <recommendedName>
        <fullName evidence="17">Peroxisomal N(1)-acetyl-spermine/spermidine oxidase</fullName>
        <ecNumber evidence="16">1.5.3.13</ecNumber>
    </recommendedName>
    <alternativeName>
        <fullName evidence="18">Polyamine oxidase</fullName>
    </alternativeName>
</protein>
<keyword evidence="7" id="KW-0285">Flavoprotein</keyword>
<evidence type="ECO:0000256" key="13">
    <source>
        <dbReference type="ARBA" id="ARBA00052165"/>
    </source>
</evidence>
<dbReference type="InterPro" id="IPR002937">
    <property type="entry name" value="Amino_oxidase"/>
</dbReference>
<evidence type="ECO:0000256" key="3">
    <source>
        <dbReference type="ARBA" id="ARBA00004496"/>
    </source>
</evidence>
<evidence type="ECO:0000256" key="2">
    <source>
        <dbReference type="ARBA" id="ARBA00004275"/>
    </source>
</evidence>
<dbReference type="Gene3D" id="3.50.50.60">
    <property type="entry name" value="FAD/NAD(P)-binding domain"/>
    <property type="match status" value="1"/>
</dbReference>
<dbReference type="SUPFAM" id="SSF54373">
    <property type="entry name" value="FAD-linked reductases, C-terminal domain"/>
    <property type="match status" value="1"/>
</dbReference>
<feature type="compositionally biased region" description="Basic and acidic residues" evidence="19">
    <location>
        <begin position="261"/>
        <end position="280"/>
    </location>
</feature>
<dbReference type="InterPro" id="IPR050281">
    <property type="entry name" value="Flavin_monoamine_oxidase"/>
</dbReference>
<comment type="catalytic activity">
    <reaction evidence="14">
        <text>N(1)-acetylspermidine + O2 + H2O = 3-acetamidopropanal + putrescine + H2O2</text>
        <dbReference type="Rhea" id="RHEA:25812"/>
        <dbReference type="ChEBI" id="CHEBI:15377"/>
        <dbReference type="ChEBI" id="CHEBI:15379"/>
        <dbReference type="ChEBI" id="CHEBI:16240"/>
        <dbReference type="ChEBI" id="CHEBI:30322"/>
        <dbReference type="ChEBI" id="CHEBI:58324"/>
        <dbReference type="ChEBI" id="CHEBI:326268"/>
        <dbReference type="EC" id="1.5.3.13"/>
    </reaction>
</comment>
<feature type="domain" description="Amine oxidase" evidence="20">
    <location>
        <begin position="34"/>
        <end position="133"/>
    </location>
</feature>
<dbReference type="InterPro" id="IPR036188">
    <property type="entry name" value="FAD/NAD-bd_sf"/>
</dbReference>
<dbReference type="FunFam" id="3.90.660.10:FF:000008">
    <property type="entry name" value="Spermine oxidase"/>
    <property type="match status" value="1"/>
</dbReference>
<accession>G3Q098</accession>
<evidence type="ECO:0000259" key="20">
    <source>
        <dbReference type="Pfam" id="PF01593"/>
    </source>
</evidence>
<dbReference type="Pfam" id="PF01593">
    <property type="entry name" value="Amino_oxidase"/>
    <property type="match status" value="2"/>
</dbReference>
<keyword evidence="22" id="KW-1185">Reference proteome</keyword>